<name>A0AA40CM85_9PEZI</name>
<reference evidence="1" key="1">
    <citation type="submission" date="2023-06" db="EMBL/GenBank/DDBJ databases">
        <title>Genome-scale phylogeny and comparative genomics of the fungal order Sordariales.</title>
        <authorList>
            <consortium name="Lawrence Berkeley National Laboratory"/>
            <person name="Hensen N."/>
            <person name="Bonometti L."/>
            <person name="Westerberg I."/>
            <person name="Brannstrom I.O."/>
            <person name="Guillou S."/>
            <person name="Cros-Aarteil S."/>
            <person name="Calhoun S."/>
            <person name="Haridas S."/>
            <person name="Kuo A."/>
            <person name="Mondo S."/>
            <person name="Pangilinan J."/>
            <person name="Riley R."/>
            <person name="Labutti K."/>
            <person name="Andreopoulos B."/>
            <person name="Lipzen A."/>
            <person name="Chen C."/>
            <person name="Yanf M."/>
            <person name="Daum C."/>
            <person name="Ng V."/>
            <person name="Clum A."/>
            <person name="Steindorff A."/>
            <person name="Ohm R."/>
            <person name="Martin F."/>
            <person name="Silar P."/>
            <person name="Natvig D."/>
            <person name="Lalanne C."/>
            <person name="Gautier V."/>
            <person name="Ament-Velasquez S.L."/>
            <person name="Kruys A."/>
            <person name="Hutchinson M.I."/>
            <person name="Powell A.J."/>
            <person name="Barry K."/>
            <person name="Miller A.N."/>
            <person name="Grigoriev I.V."/>
            <person name="Debuchy R."/>
            <person name="Gladieux P."/>
            <person name="Thoren M.H."/>
            <person name="Johannesson H."/>
        </authorList>
    </citation>
    <scope>NUCLEOTIDE SEQUENCE</scope>
    <source>
        <strain evidence="1">SMH2532-1</strain>
    </source>
</reference>
<gene>
    <name evidence="1" type="ORF">B0T16DRAFT_417229</name>
</gene>
<keyword evidence="2" id="KW-1185">Reference proteome</keyword>
<sequence>MSMVPLGVSSSLHYLVQGAENLLTQAENACTTLRSTHTSDHTCTALIQLNQALLDGREYVQREYDHISNAHGNSTAFQGDQTAKVQFWIICTKIEDRITKPLERLAQQFLVHQAHHGHDHGHGHTHHHCHFCRSYYYHHHHSRHVHFGVLVAQGSHHHGHNHHHLSEYEAKFQDMSTEWSGIKGIVSSCFDELEGRLKKDAKKKTDSDGGSSDKKDKSVAEAAQKMIEAANTVDMEMRCIANVEDRIHTMAGILHRGSRAASYVSSSSSSLVSL</sequence>
<organism evidence="1 2">
    <name type="scientific">Cercophora newfieldiana</name>
    <dbReference type="NCBI Taxonomy" id="92897"/>
    <lineage>
        <taxon>Eukaryota</taxon>
        <taxon>Fungi</taxon>
        <taxon>Dikarya</taxon>
        <taxon>Ascomycota</taxon>
        <taxon>Pezizomycotina</taxon>
        <taxon>Sordariomycetes</taxon>
        <taxon>Sordariomycetidae</taxon>
        <taxon>Sordariales</taxon>
        <taxon>Lasiosphaeriaceae</taxon>
        <taxon>Cercophora</taxon>
    </lineage>
</organism>
<accession>A0AA40CM85</accession>
<dbReference type="Proteomes" id="UP001174936">
    <property type="component" value="Unassembled WGS sequence"/>
</dbReference>
<dbReference type="AlphaFoldDB" id="A0AA40CM85"/>
<dbReference type="EMBL" id="JAULSV010000005">
    <property type="protein sequence ID" value="KAK0644151.1"/>
    <property type="molecule type" value="Genomic_DNA"/>
</dbReference>
<evidence type="ECO:0000313" key="1">
    <source>
        <dbReference type="EMBL" id="KAK0644151.1"/>
    </source>
</evidence>
<proteinExistence type="predicted"/>
<protein>
    <submittedName>
        <fullName evidence="1">Uncharacterized protein</fullName>
    </submittedName>
</protein>
<comment type="caution">
    <text evidence="1">The sequence shown here is derived from an EMBL/GenBank/DDBJ whole genome shotgun (WGS) entry which is preliminary data.</text>
</comment>
<evidence type="ECO:0000313" key="2">
    <source>
        <dbReference type="Proteomes" id="UP001174936"/>
    </source>
</evidence>